<dbReference type="OrthoDB" id="2514702at2"/>
<dbReference type="GO" id="GO:0000155">
    <property type="term" value="F:phosphorelay sensor kinase activity"/>
    <property type="evidence" value="ECO:0007669"/>
    <property type="project" value="InterPro"/>
</dbReference>
<keyword evidence="4" id="KW-1185">Reference proteome</keyword>
<dbReference type="Gene3D" id="3.30.565.10">
    <property type="entry name" value="Histidine kinase-like ATPase, C-terminal domain"/>
    <property type="match status" value="1"/>
</dbReference>
<dbReference type="EMBL" id="SACM01000001">
    <property type="protein sequence ID" value="RVT88643.1"/>
    <property type="molecule type" value="Genomic_DNA"/>
</dbReference>
<dbReference type="GO" id="GO:0016020">
    <property type="term" value="C:membrane"/>
    <property type="evidence" value="ECO:0007669"/>
    <property type="project" value="InterPro"/>
</dbReference>
<dbReference type="InterPro" id="IPR010559">
    <property type="entry name" value="Sig_transdc_His_kin_internal"/>
</dbReference>
<feature type="transmembrane region" description="Helical" evidence="1">
    <location>
        <begin position="79"/>
        <end position="109"/>
    </location>
</feature>
<keyword evidence="1" id="KW-0812">Transmembrane</keyword>
<dbReference type="Proteomes" id="UP000288587">
    <property type="component" value="Unassembled WGS sequence"/>
</dbReference>
<keyword evidence="1" id="KW-1133">Transmembrane helix</keyword>
<gene>
    <name evidence="3" type="ORF">EOD73_06650</name>
</gene>
<evidence type="ECO:0000256" key="1">
    <source>
        <dbReference type="SAM" id="Phobius"/>
    </source>
</evidence>
<dbReference type="InterPro" id="IPR036890">
    <property type="entry name" value="HATPase_C_sf"/>
</dbReference>
<accession>A0A3S2XXC0</accession>
<name>A0A3S2XXC0_9BURK</name>
<dbReference type="PANTHER" id="PTHR34220">
    <property type="entry name" value="SENSOR HISTIDINE KINASE YPDA"/>
    <property type="match status" value="1"/>
</dbReference>
<dbReference type="AlphaFoldDB" id="A0A3S2XXC0"/>
<sequence length="351" mass="38548">MPFAFPYGRWGSLAYAAFWSAVGLLLSVAALQDYHQVGGTRDWEPFVWEFSSAWVVGGLALGLHVLVGRWRRWPPGHRWLAWVAGALAFNALHVAGMLGLRFAVYAGAGVRYEPDPWSEVLVYEGAKDLVSYAILLALSHGIWAMQETSAQREELERTRRELAEARLARLSEQVQPHFLFNSLNLIANLMHEDVDRADRLLCDLAQLLRQTTAAQVAGEHTLAEELGLVRPFLALMQARFGDRLQVDIAASEAALACRLPALLLLAPVENAVKHDVARHTGPVTVALTAALRDGRLHLQLDNSGVHAPGEPDGGHGLRNLRERLQARWGADAAVQFGPHAGGMRLALSWPA</sequence>
<evidence type="ECO:0000259" key="2">
    <source>
        <dbReference type="Pfam" id="PF06580"/>
    </source>
</evidence>
<organism evidence="3 4">
    <name type="scientific">Inhella crocodyli</name>
    <dbReference type="NCBI Taxonomy" id="2499851"/>
    <lineage>
        <taxon>Bacteria</taxon>
        <taxon>Pseudomonadati</taxon>
        <taxon>Pseudomonadota</taxon>
        <taxon>Betaproteobacteria</taxon>
        <taxon>Burkholderiales</taxon>
        <taxon>Sphaerotilaceae</taxon>
        <taxon>Inhella</taxon>
    </lineage>
</organism>
<feature type="transmembrane region" description="Helical" evidence="1">
    <location>
        <begin position="12"/>
        <end position="31"/>
    </location>
</feature>
<feature type="transmembrane region" description="Helical" evidence="1">
    <location>
        <begin position="46"/>
        <end position="67"/>
    </location>
</feature>
<dbReference type="Pfam" id="PF06580">
    <property type="entry name" value="His_kinase"/>
    <property type="match status" value="1"/>
</dbReference>
<dbReference type="RefSeq" id="WP_127682024.1">
    <property type="nucleotide sequence ID" value="NZ_SACM01000001.1"/>
</dbReference>
<keyword evidence="1" id="KW-0472">Membrane</keyword>
<dbReference type="PANTHER" id="PTHR34220:SF9">
    <property type="entry name" value="SIGNAL TRANSDUCTION HISTIDINE KINASE INTERNAL REGION DOMAIN-CONTAINING PROTEIN"/>
    <property type="match status" value="1"/>
</dbReference>
<dbReference type="InterPro" id="IPR050640">
    <property type="entry name" value="Bact_2-comp_sensor_kinase"/>
</dbReference>
<proteinExistence type="predicted"/>
<reference evidence="3 4" key="1">
    <citation type="submission" date="2019-01" db="EMBL/GenBank/DDBJ databases">
        <authorList>
            <person name="Chen W.-M."/>
        </authorList>
    </citation>
    <scope>NUCLEOTIDE SEQUENCE [LARGE SCALE GENOMIC DNA]</scope>
    <source>
        <strain evidence="3 4">CCP-18</strain>
    </source>
</reference>
<feature type="domain" description="Signal transduction histidine kinase internal region" evidence="2">
    <location>
        <begin position="165"/>
        <end position="244"/>
    </location>
</feature>
<evidence type="ECO:0000313" key="3">
    <source>
        <dbReference type="EMBL" id="RVT88643.1"/>
    </source>
</evidence>
<evidence type="ECO:0000313" key="4">
    <source>
        <dbReference type="Proteomes" id="UP000288587"/>
    </source>
</evidence>
<protein>
    <recommendedName>
        <fullName evidence="2">Signal transduction histidine kinase internal region domain-containing protein</fullName>
    </recommendedName>
</protein>
<comment type="caution">
    <text evidence="3">The sequence shown here is derived from an EMBL/GenBank/DDBJ whole genome shotgun (WGS) entry which is preliminary data.</text>
</comment>